<evidence type="ECO:0000313" key="3">
    <source>
        <dbReference type="Proteomes" id="UP000654604"/>
    </source>
</evidence>
<dbReference type="Proteomes" id="UP000654604">
    <property type="component" value="Unassembled WGS sequence"/>
</dbReference>
<feature type="compositionally biased region" description="Polar residues" evidence="1">
    <location>
        <begin position="1"/>
        <end position="15"/>
    </location>
</feature>
<sequence length="158" mass="17376">TDSPQTSPYNQTPTTVVNSPNNDDSVNNGGSSVPIMVNSPNRTTSAPTPNPVNTPIERRRSLREIMVFDRPTSVTNSRGNVSENTSITTDGGAFRVFVRANNPQEENRVKEIYPDAFRSSYQGNVLWQVGLFSNRQNAEQAAQPLRNIGFNPILSPVN</sequence>
<reference evidence="2 3" key="1">
    <citation type="submission" date="2020-10" db="EMBL/GenBank/DDBJ databases">
        <authorList>
            <person name="Castelo-Branco R."/>
            <person name="Eusebio N."/>
            <person name="Adriana R."/>
            <person name="Vieira A."/>
            <person name="Brugerolle De Fraissinette N."/>
            <person name="Rezende De Castro R."/>
            <person name="Schneider M.P."/>
            <person name="Vasconcelos V."/>
            <person name="Leao P.N."/>
        </authorList>
    </citation>
    <scope>NUCLEOTIDE SEQUENCE [LARGE SCALE GENOMIC DNA]</scope>
    <source>
        <strain evidence="2 3">LEGE 03274</strain>
    </source>
</reference>
<feature type="compositionally biased region" description="Low complexity" evidence="1">
    <location>
        <begin position="16"/>
        <end position="33"/>
    </location>
</feature>
<keyword evidence="3" id="KW-1185">Reference proteome</keyword>
<comment type="caution">
    <text evidence="2">The sequence shown here is derived from an EMBL/GenBank/DDBJ whole genome shotgun (WGS) entry which is preliminary data.</text>
</comment>
<accession>A0ABR9V7I2</accession>
<proteinExistence type="predicted"/>
<name>A0ABR9V7I2_9CHRO</name>
<gene>
    <name evidence="2" type="ORF">IQ215_14240</name>
</gene>
<organism evidence="2 3">
    <name type="scientific">Cyanobacterium stanieri LEGE 03274</name>
    <dbReference type="NCBI Taxonomy" id="1828756"/>
    <lineage>
        <taxon>Bacteria</taxon>
        <taxon>Bacillati</taxon>
        <taxon>Cyanobacteriota</taxon>
        <taxon>Cyanophyceae</taxon>
        <taxon>Oscillatoriophycideae</taxon>
        <taxon>Chroococcales</taxon>
        <taxon>Geminocystaceae</taxon>
        <taxon>Cyanobacterium</taxon>
    </lineage>
</organism>
<protein>
    <submittedName>
        <fullName evidence="2">SPOR domain-containing protein</fullName>
    </submittedName>
</protein>
<feature type="compositionally biased region" description="Polar residues" evidence="1">
    <location>
        <begin position="38"/>
        <end position="53"/>
    </location>
</feature>
<feature type="non-terminal residue" evidence="2">
    <location>
        <position position="1"/>
    </location>
</feature>
<feature type="region of interest" description="Disordered" evidence="1">
    <location>
        <begin position="1"/>
        <end position="55"/>
    </location>
</feature>
<dbReference type="EMBL" id="JADEWC010000064">
    <property type="protein sequence ID" value="MBE9223853.1"/>
    <property type="molecule type" value="Genomic_DNA"/>
</dbReference>
<evidence type="ECO:0000313" key="2">
    <source>
        <dbReference type="EMBL" id="MBE9223853.1"/>
    </source>
</evidence>
<evidence type="ECO:0000256" key="1">
    <source>
        <dbReference type="SAM" id="MobiDB-lite"/>
    </source>
</evidence>